<comment type="caution">
    <text evidence="6">The sequence shown here is derived from an EMBL/GenBank/DDBJ whole genome shotgun (WGS) entry which is preliminary data.</text>
</comment>
<dbReference type="SUPFAM" id="SSF102114">
    <property type="entry name" value="Radical SAM enzymes"/>
    <property type="match status" value="1"/>
</dbReference>
<dbReference type="AlphaFoldDB" id="A0A7W9V0I1"/>
<dbReference type="RefSeq" id="WP_184574154.1">
    <property type="nucleotide sequence ID" value="NZ_JACHJL010000011.1"/>
</dbReference>
<accession>A0A7W9V0I1</accession>
<evidence type="ECO:0000313" key="7">
    <source>
        <dbReference type="Proteomes" id="UP000588098"/>
    </source>
</evidence>
<evidence type="ECO:0000256" key="4">
    <source>
        <dbReference type="ARBA" id="ARBA00023014"/>
    </source>
</evidence>
<evidence type="ECO:0000256" key="3">
    <source>
        <dbReference type="ARBA" id="ARBA00023004"/>
    </source>
</evidence>
<protein>
    <recommendedName>
        <fullName evidence="8">Radical SAM protein</fullName>
    </recommendedName>
</protein>
<dbReference type="Proteomes" id="UP000588098">
    <property type="component" value="Unassembled WGS sequence"/>
</dbReference>
<keyword evidence="4" id="KW-0411">Iron-sulfur</keyword>
<dbReference type="GO" id="GO:0046872">
    <property type="term" value="F:metal ion binding"/>
    <property type="evidence" value="ECO:0007669"/>
    <property type="project" value="UniProtKB-KW"/>
</dbReference>
<gene>
    <name evidence="6" type="ORF">FHS42_004370</name>
</gene>
<dbReference type="InterPro" id="IPR007197">
    <property type="entry name" value="rSAM"/>
</dbReference>
<evidence type="ECO:0008006" key="8">
    <source>
        <dbReference type="Google" id="ProtNLM"/>
    </source>
</evidence>
<dbReference type="GO" id="GO:0003824">
    <property type="term" value="F:catalytic activity"/>
    <property type="evidence" value="ECO:0007669"/>
    <property type="project" value="InterPro"/>
</dbReference>
<evidence type="ECO:0000256" key="2">
    <source>
        <dbReference type="ARBA" id="ARBA00022723"/>
    </source>
</evidence>
<organism evidence="6 7">
    <name type="scientific">Streptomyces zagrosensis</name>
    <dbReference type="NCBI Taxonomy" id="1042984"/>
    <lineage>
        <taxon>Bacteria</taxon>
        <taxon>Bacillati</taxon>
        <taxon>Actinomycetota</taxon>
        <taxon>Actinomycetes</taxon>
        <taxon>Kitasatosporales</taxon>
        <taxon>Streptomycetaceae</taxon>
        <taxon>Streptomyces</taxon>
    </lineage>
</organism>
<dbReference type="SFLD" id="SFLDS00029">
    <property type="entry name" value="Radical_SAM"/>
    <property type="match status" value="1"/>
</dbReference>
<keyword evidence="7" id="KW-1185">Reference proteome</keyword>
<feature type="region of interest" description="Disordered" evidence="5">
    <location>
        <begin position="436"/>
        <end position="457"/>
    </location>
</feature>
<keyword evidence="3" id="KW-0408">Iron</keyword>
<dbReference type="EMBL" id="JACHJL010000011">
    <property type="protein sequence ID" value="MBB5937291.1"/>
    <property type="molecule type" value="Genomic_DNA"/>
</dbReference>
<name>A0A7W9V0I1_9ACTN</name>
<dbReference type="InterPro" id="IPR013785">
    <property type="entry name" value="Aldolase_TIM"/>
</dbReference>
<evidence type="ECO:0000256" key="1">
    <source>
        <dbReference type="ARBA" id="ARBA00022691"/>
    </source>
</evidence>
<keyword evidence="2" id="KW-0479">Metal-binding</keyword>
<keyword evidence="1" id="KW-0949">S-adenosyl-L-methionine</keyword>
<evidence type="ECO:0000256" key="5">
    <source>
        <dbReference type="SAM" id="MobiDB-lite"/>
    </source>
</evidence>
<dbReference type="GO" id="GO:0051536">
    <property type="term" value="F:iron-sulfur cluster binding"/>
    <property type="evidence" value="ECO:0007669"/>
    <property type="project" value="UniProtKB-KW"/>
</dbReference>
<sequence>MASQSRTALVEDLMERFPQVPREAVIKEDLLRGGMAFDESALSGTADGSSGDVKPKSYFIFSFDHRTLPELGAAALNRPPEEIVLTGGAYGLRRTVVSVRVNPESPYIVRAGEDGALGLYLDGARIADVGLPPMPDYYRHTLENGKSVMEVAPTIQWGYLVYLTVFRVCQYFGAKEECQYCDINHNWRQHKAAGRPYTGVKPVEEVLEALEIIDRYDTTHASQAYTLTGGSITSHIGGRDEADFYGHYAKAIEERFPGRWIGKVVAQALPRDDVQRFHDYGIRIYHPNFEVWDQRLFELFCPGKERYVGRDEWHRRILESTEVFGARNVIPNFVAGVEMAQPFGFATVNEAIDSTAEGLRFFMSHGVVPRFTTWCPEPTTPLGKANPQGAPLEYHIRLLETYRATLEEYGLASPPGYGPPGPGRAVFSVSSFMDSLPEGTEAAEGTDAPERTGSTLA</sequence>
<dbReference type="InterPro" id="IPR058240">
    <property type="entry name" value="rSAM_sf"/>
</dbReference>
<proteinExistence type="predicted"/>
<dbReference type="Gene3D" id="3.20.20.70">
    <property type="entry name" value="Aldolase class I"/>
    <property type="match status" value="1"/>
</dbReference>
<reference evidence="6 7" key="1">
    <citation type="submission" date="2020-08" db="EMBL/GenBank/DDBJ databases">
        <title>Genomic Encyclopedia of Type Strains, Phase III (KMG-III): the genomes of soil and plant-associated and newly described type strains.</title>
        <authorList>
            <person name="Whitman W."/>
        </authorList>
    </citation>
    <scope>NUCLEOTIDE SEQUENCE [LARGE SCALE GENOMIC DNA]</scope>
    <source>
        <strain evidence="6 7">CECT 8305</strain>
    </source>
</reference>
<dbReference type="NCBIfam" id="NF045502">
    <property type="entry name" value="variant_rSAM"/>
    <property type="match status" value="1"/>
</dbReference>
<evidence type="ECO:0000313" key="6">
    <source>
        <dbReference type="EMBL" id="MBB5937291.1"/>
    </source>
</evidence>